<name>A0A6A7BZB2_9PEZI</name>
<reference evidence="1" key="1">
    <citation type="journal article" date="2020" name="Stud. Mycol.">
        <title>101 Dothideomycetes genomes: a test case for predicting lifestyles and emergence of pathogens.</title>
        <authorList>
            <person name="Haridas S."/>
            <person name="Albert R."/>
            <person name="Binder M."/>
            <person name="Bloem J."/>
            <person name="Labutti K."/>
            <person name="Salamov A."/>
            <person name="Andreopoulos B."/>
            <person name="Baker S."/>
            <person name="Barry K."/>
            <person name="Bills G."/>
            <person name="Bluhm B."/>
            <person name="Cannon C."/>
            <person name="Castanera R."/>
            <person name="Culley D."/>
            <person name="Daum C."/>
            <person name="Ezra D."/>
            <person name="Gonzalez J."/>
            <person name="Henrissat B."/>
            <person name="Kuo A."/>
            <person name="Liang C."/>
            <person name="Lipzen A."/>
            <person name="Lutzoni F."/>
            <person name="Magnuson J."/>
            <person name="Mondo S."/>
            <person name="Nolan M."/>
            <person name="Ohm R."/>
            <person name="Pangilinan J."/>
            <person name="Park H.-J."/>
            <person name="Ramirez L."/>
            <person name="Alfaro M."/>
            <person name="Sun H."/>
            <person name="Tritt A."/>
            <person name="Yoshinaga Y."/>
            <person name="Zwiers L.-H."/>
            <person name="Turgeon B."/>
            <person name="Goodwin S."/>
            <person name="Spatafora J."/>
            <person name="Crous P."/>
            <person name="Grigoriev I."/>
        </authorList>
    </citation>
    <scope>NUCLEOTIDE SEQUENCE</scope>
    <source>
        <strain evidence="1">CBS 480.64</strain>
    </source>
</reference>
<dbReference type="EMBL" id="MU005981">
    <property type="protein sequence ID" value="KAF2860443.1"/>
    <property type="molecule type" value="Genomic_DNA"/>
</dbReference>
<keyword evidence="2" id="KW-1185">Reference proteome</keyword>
<evidence type="ECO:0000313" key="2">
    <source>
        <dbReference type="Proteomes" id="UP000799421"/>
    </source>
</evidence>
<dbReference type="Proteomes" id="UP000799421">
    <property type="component" value="Unassembled WGS sequence"/>
</dbReference>
<sequence>MSVNSVNFGNAMPIPSSICDNLNAPTRGGRTAMSQEERKTRNALCQARRRQKMRDELEHRERKINILHNALKACLQLMIRSNMWGIQELDEGLQALMTTGACWIQASPLARMQGTCIASQRYLLHYQLHPRFLPHRGFPSGSCHM</sequence>
<evidence type="ECO:0008006" key="3">
    <source>
        <dbReference type="Google" id="ProtNLM"/>
    </source>
</evidence>
<dbReference type="AlphaFoldDB" id="A0A6A7BZB2"/>
<accession>A0A6A7BZB2</accession>
<gene>
    <name evidence="1" type="ORF">K470DRAFT_264444</name>
</gene>
<evidence type="ECO:0000313" key="1">
    <source>
        <dbReference type="EMBL" id="KAF2860443.1"/>
    </source>
</evidence>
<organism evidence="1 2">
    <name type="scientific">Piedraia hortae CBS 480.64</name>
    <dbReference type="NCBI Taxonomy" id="1314780"/>
    <lineage>
        <taxon>Eukaryota</taxon>
        <taxon>Fungi</taxon>
        <taxon>Dikarya</taxon>
        <taxon>Ascomycota</taxon>
        <taxon>Pezizomycotina</taxon>
        <taxon>Dothideomycetes</taxon>
        <taxon>Dothideomycetidae</taxon>
        <taxon>Capnodiales</taxon>
        <taxon>Piedraiaceae</taxon>
        <taxon>Piedraia</taxon>
    </lineage>
</organism>
<protein>
    <recommendedName>
        <fullName evidence="3">BZIP domain-containing protein</fullName>
    </recommendedName>
</protein>
<proteinExistence type="predicted"/>